<feature type="compositionally biased region" description="Polar residues" evidence="2">
    <location>
        <begin position="249"/>
        <end position="258"/>
    </location>
</feature>
<keyword evidence="1" id="KW-0175">Coiled coil</keyword>
<feature type="coiled-coil region" evidence="1">
    <location>
        <begin position="300"/>
        <end position="331"/>
    </location>
</feature>
<evidence type="ECO:0000256" key="1">
    <source>
        <dbReference type="SAM" id="Coils"/>
    </source>
</evidence>
<sequence length="377" mass="41784">MLNDGFFDLEKETNGESGYGSSSSRNKTQSGSNSSSSVNAIREKQRKDELSSRLFTPEGSPIVPRKNKTWKPSVLNLSCSMIGEAQIRQSMHIGQYVNQVTPTKKNKNDKSVQKANRPRYLVNESLDETVLVPGNTSSPFQSTMTSSNESFRVNSGRNVLAQKMFDGVNESQIPEPIFGEGDESHIFKRSTKSMARAESSMTSSRSSLPSNSTIDRALDKGVDATTFLAEMEARREQKAAMRDSRRQALETSGNASSAKENERPDSLARESRPASQASTVSNSKETDCRSQLDQSEFHFIADLKKRRDILREKVERQHNTAMRLLKASKERKGYLTIAPSQSGRLPPRNISAISATVKNAVGSVTIGDKEYDLVERT</sequence>
<reference evidence="4" key="1">
    <citation type="submission" date="2016-11" db="UniProtKB">
        <authorList>
            <consortium name="WormBaseParasite"/>
        </authorList>
    </citation>
    <scope>IDENTIFICATION</scope>
</reference>
<feature type="compositionally biased region" description="Polar residues" evidence="2">
    <location>
        <begin position="273"/>
        <end position="283"/>
    </location>
</feature>
<feature type="compositionally biased region" description="Low complexity" evidence="2">
    <location>
        <begin position="193"/>
        <end position="213"/>
    </location>
</feature>
<feature type="compositionally biased region" description="Basic and acidic residues" evidence="2">
    <location>
        <begin position="234"/>
        <end position="248"/>
    </location>
</feature>
<feature type="compositionally biased region" description="Basic and acidic residues" evidence="2">
    <location>
        <begin position="41"/>
        <end position="51"/>
    </location>
</feature>
<name>A0A1I7YTI6_9BILA</name>
<dbReference type="WBParaSite" id="L893_g1969.t1">
    <property type="protein sequence ID" value="L893_g1969.t1"/>
    <property type="gene ID" value="L893_g1969"/>
</dbReference>
<proteinExistence type="predicted"/>
<evidence type="ECO:0000256" key="2">
    <source>
        <dbReference type="SAM" id="MobiDB-lite"/>
    </source>
</evidence>
<organism evidence="3 4">
    <name type="scientific">Steinernema glaseri</name>
    <dbReference type="NCBI Taxonomy" id="37863"/>
    <lineage>
        <taxon>Eukaryota</taxon>
        <taxon>Metazoa</taxon>
        <taxon>Ecdysozoa</taxon>
        <taxon>Nematoda</taxon>
        <taxon>Chromadorea</taxon>
        <taxon>Rhabditida</taxon>
        <taxon>Tylenchina</taxon>
        <taxon>Panagrolaimomorpha</taxon>
        <taxon>Strongyloidoidea</taxon>
        <taxon>Steinernematidae</taxon>
        <taxon>Steinernema</taxon>
    </lineage>
</organism>
<keyword evidence="3" id="KW-1185">Reference proteome</keyword>
<feature type="compositionally biased region" description="Low complexity" evidence="2">
    <location>
        <begin position="21"/>
        <end position="39"/>
    </location>
</feature>
<accession>A0A1I7YTI6</accession>
<evidence type="ECO:0000313" key="4">
    <source>
        <dbReference type="WBParaSite" id="L893_g1969.t1"/>
    </source>
</evidence>
<feature type="compositionally biased region" description="Basic and acidic residues" evidence="2">
    <location>
        <begin position="259"/>
        <end position="272"/>
    </location>
</feature>
<dbReference type="Proteomes" id="UP000095287">
    <property type="component" value="Unplaced"/>
</dbReference>
<protein>
    <submittedName>
        <fullName evidence="4">Uncharacterized protein</fullName>
    </submittedName>
</protein>
<evidence type="ECO:0000313" key="3">
    <source>
        <dbReference type="Proteomes" id="UP000095287"/>
    </source>
</evidence>
<feature type="region of interest" description="Disordered" evidence="2">
    <location>
        <begin position="1"/>
        <end position="67"/>
    </location>
</feature>
<feature type="region of interest" description="Disordered" evidence="2">
    <location>
        <begin position="190"/>
        <end position="217"/>
    </location>
</feature>
<feature type="region of interest" description="Disordered" evidence="2">
    <location>
        <begin position="234"/>
        <end position="289"/>
    </location>
</feature>
<dbReference type="AlphaFoldDB" id="A0A1I7YTI6"/>